<dbReference type="InterPro" id="IPR012923">
    <property type="entry name" value="Csm3"/>
</dbReference>
<evidence type="ECO:0000256" key="6">
    <source>
        <dbReference type="ARBA" id="ARBA00023306"/>
    </source>
</evidence>
<feature type="region of interest" description="Disordered" evidence="8">
    <location>
        <begin position="179"/>
        <end position="266"/>
    </location>
</feature>
<dbReference type="GO" id="GO:0043111">
    <property type="term" value="P:replication fork arrest"/>
    <property type="evidence" value="ECO:0007669"/>
    <property type="project" value="TreeGrafter"/>
</dbReference>
<comment type="similarity">
    <text evidence="2 7">Belongs to the CSM3 family.</text>
</comment>
<accession>A0A2J6TLA3</accession>
<evidence type="ECO:0000256" key="1">
    <source>
        <dbReference type="ARBA" id="ARBA00004123"/>
    </source>
</evidence>
<comment type="function">
    <text evidence="7">Plays an important role in the control of DNA replication and the maintenance of replication fork stability.</text>
</comment>
<keyword evidence="4" id="KW-0236">DNA replication inhibitor</keyword>
<dbReference type="OrthoDB" id="437078at2759"/>
<feature type="region of interest" description="Disordered" evidence="8">
    <location>
        <begin position="1"/>
        <end position="25"/>
    </location>
</feature>
<protein>
    <recommendedName>
        <fullName evidence="7">Chromosome segregation in meiosis protein</fullName>
    </recommendedName>
</protein>
<dbReference type="GO" id="GO:0031298">
    <property type="term" value="C:replication fork protection complex"/>
    <property type="evidence" value="ECO:0007669"/>
    <property type="project" value="TreeGrafter"/>
</dbReference>
<dbReference type="STRING" id="1095630.A0A2J6TLA3"/>
<proteinExistence type="inferred from homology"/>
<feature type="compositionally biased region" description="Basic and acidic residues" evidence="8">
    <location>
        <begin position="199"/>
        <end position="208"/>
    </location>
</feature>
<name>A0A2J6TLA3_9HELO</name>
<dbReference type="FunCoup" id="A0A2J6TLA3">
    <property type="interactions" value="235"/>
</dbReference>
<keyword evidence="3 7" id="KW-0227">DNA damage</keyword>
<dbReference type="GO" id="GO:0031297">
    <property type="term" value="P:replication fork processing"/>
    <property type="evidence" value="ECO:0007669"/>
    <property type="project" value="UniProtKB-UniRule"/>
</dbReference>
<evidence type="ECO:0000256" key="8">
    <source>
        <dbReference type="SAM" id="MobiDB-lite"/>
    </source>
</evidence>
<dbReference type="GeneID" id="36590736"/>
<dbReference type="Proteomes" id="UP000235371">
    <property type="component" value="Unassembled WGS sequence"/>
</dbReference>
<evidence type="ECO:0000313" key="10">
    <source>
        <dbReference type="EMBL" id="PMD63813.1"/>
    </source>
</evidence>
<keyword evidence="5 7" id="KW-0539">Nucleus</keyword>
<evidence type="ECO:0000313" key="11">
    <source>
        <dbReference type="Proteomes" id="UP000235371"/>
    </source>
</evidence>
<evidence type="ECO:0000256" key="3">
    <source>
        <dbReference type="ARBA" id="ARBA00022763"/>
    </source>
</evidence>
<evidence type="ECO:0000256" key="4">
    <source>
        <dbReference type="ARBA" id="ARBA00022880"/>
    </source>
</evidence>
<feature type="compositionally biased region" description="Basic and acidic residues" evidence="8">
    <location>
        <begin position="182"/>
        <end position="192"/>
    </location>
</feature>
<dbReference type="AlphaFoldDB" id="A0A2J6TLA3"/>
<dbReference type="GO" id="GO:0003677">
    <property type="term" value="F:DNA binding"/>
    <property type="evidence" value="ECO:0007669"/>
    <property type="project" value="TreeGrafter"/>
</dbReference>
<gene>
    <name evidence="10" type="ORF">K444DRAFT_626503</name>
</gene>
<dbReference type="RefSeq" id="XP_024740717.1">
    <property type="nucleotide sequence ID" value="XM_024882659.1"/>
</dbReference>
<evidence type="ECO:0000256" key="5">
    <source>
        <dbReference type="ARBA" id="ARBA00023242"/>
    </source>
</evidence>
<comment type="subcellular location">
    <subcellularLocation>
        <location evidence="1 7">Nucleus</location>
    </subcellularLocation>
</comment>
<reference evidence="10 11" key="1">
    <citation type="submission" date="2016-04" db="EMBL/GenBank/DDBJ databases">
        <title>A degradative enzymes factory behind the ericoid mycorrhizal symbiosis.</title>
        <authorList>
            <consortium name="DOE Joint Genome Institute"/>
            <person name="Martino E."/>
            <person name="Morin E."/>
            <person name="Grelet G."/>
            <person name="Kuo A."/>
            <person name="Kohler A."/>
            <person name="Daghino S."/>
            <person name="Barry K."/>
            <person name="Choi C."/>
            <person name="Cichocki N."/>
            <person name="Clum A."/>
            <person name="Copeland A."/>
            <person name="Hainaut M."/>
            <person name="Haridas S."/>
            <person name="Labutti K."/>
            <person name="Lindquist E."/>
            <person name="Lipzen A."/>
            <person name="Khouja H.-R."/>
            <person name="Murat C."/>
            <person name="Ohm R."/>
            <person name="Olson A."/>
            <person name="Spatafora J."/>
            <person name="Veneault-Fourrey C."/>
            <person name="Henrissat B."/>
            <person name="Grigoriev I."/>
            <person name="Martin F."/>
            <person name="Perotto S."/>
        </authorList>
    </citation>
    <scope>NUCLEOTIDE SEQUENCE [LARGE SCALE GENOMIC DNA]</scope>
    <source>
        <strain evidence="10 11">E</strain>
    </source>
</reference>
<dbReference type="PANTHER" id="PTHR13220:SF11">
    <property type="entry name" value="TIMELESS-INTERACTING PROTEIN"/>
    <property type="match status" value="1"/>
</dbReference>
<feature type="domain" description="Chromosome segregation in meiosis protein 3" evidence="9">
    <location>
        <begin position="81"/>
        <end position="163"/>
    </location>
</feature>
<evidence type="ECO:0000256" key="7">
    <source>
        <dbReference type="RuleBase" id="RU366049"/>
    </source>
</evidence>
<evidence type="ECO:0000259" key="9">
    <source>
        <dbReference type="Pfam" id="PF07962"/>
    </source>
</evidence>
<dbReference type="InterPro" id="IPR040038">
    <property type="entry name" value="TIPIN/Csm3/Swi3"/>
</dbReference>
<keyword evidence="6 7" id="KW-0131">Cell cycle</keyword>
<dbReference type="EMBL" id="KZ613779">
    <property type="protein sequence ID" value="PMD63813.1"/>
    <property type="molecule type" value="Genomic_DNA"/>
</dbReference>
<sequence>MPSSDTSRPLPADGPTAGGDELDDLFNYDVDDINDPFSENYVVPGSKERAKEAAAKAKADADLGIDKKLEITRAPRAPRVKLDEDRLLSANGIPKLRAKAKHHLKFKGKGHEYSDASRLLSFYQLWLDDLFPKARFLDALAMVEKTGHKKRLQMMRMEWINEGKPQSSVHEGSLFDEPVLPAREDGEREKTAPRVAPIFEKRSSERPKTPVANAGADIDDDIYDATPRPRRQQPAEEPVSQTDSLFGGGTQSIFGPAKTVVENGPDEDELDALMADFDEEALQRDTQRSVAVEKPVTAVTQDIGDDEMEAMAEMDMGDMW</sequence>
<organism evidence="10 11">
    <name type="scientific">Hyaloscypha bicolor E</name>
    <dbReference type="NCBI Taxonomy" id="1095630"/>
    <lineage>
        <taxon>Eukaryota</taxon>
        <taxon>Fungi</taxon>
        <taxon>Dikarya</taxon>
        <taxon>Ascomycota</taxon>
        <taxon>Pezizomycotina</taxon>
        <taxon>Leotiomycetes</taxon>
        <taxon>Helotiales</taxon>
        <taxon>Hyaloscyphaceae</taxon>
        <taxon>Hyaloscypha</taxon>
        <taxon>Hyaloscypha bicolor</taxon>
    </lineage>
</organism>
<dbReference type="GO" id="GO:0006974">
    <property type="term" value="P:DNA damage response"/>
    <property type="evidence" value="ECO:0007669"/>
    <property type="project" value="UniProtKB-KW"/>
</dbReference>
<dbReference type="PANTHER" id="PTHR13220">
    <property type="entry name" value="TIMELESS INTERACTING-RELATED"/>
    <property type="match status" value="1"/>
</dbReference>
<dbReference type="Pfam" id="PF07962">
    <property type="entry name" value="Swi3"/>
    <property type="match status" value="1"/>
</dbReference>
<dbReference type="InParanoid" id="A0A2J6TLA3"/>
<keyword evidence="11" id="KW-1185">Reference proteome</keyword>
<evidence type="ECO:0000256" key="2">
    <source>
        <dbReference type="ARBA" id="ARBA00006075"/>
    </source>
</evidence>
<dbReference type="GO" id="GO:0000076">
    <property type="term" value="P:DNA replication checkpoint signaling"/>
    <property type="evidence" value="ECO:0007669"/>
    <property type="project" value="UniProtKB-UniRule"/>
</dbReference>